<dbReference type="InterPro" id="IPR001138">
    <property type="entry name" value="Zn2Cys6_DnaBD"/>
</dbReference>
<evidence type="ECO:0000313" key="4">
    <source>
        <dbReference type="EMBL" id="EOO03807.1"/>
    </source>
</evidence>
<keyword evidence="5" id="KW-1185">Reference proteome</keyword>
<dbReference type="PROSITE" id="PS00463">
    <property type="entry name" value="ZN2_CY6_FUNGAL_1"/>
    <property type="match status" value="1"/>
</dbReference>
<dbReference type="Proteomes" id="UP000014074">
    <property type="component" value="Unassembled WGS sequence"/>
</dbReference>
<dbReference type="SMART" id="SM00066">
    <property type="entry name" value="GAL4"/>
    <property type="match status" value="1"/>
</dbReference>
<gene>
    <name evidence="4" type="ORF">UCRPA7_718</name>
</gene>
<dbReference type="InterPro" id="IPR053157">
    <property type="entry name" value="Sterol_Uptake_Regulator"/>
</dbReference>
<keyword evidence="1" id="KW-0539">Nucleus</keyword>
<proteinExistence type="predicted"/>
<dbReference type="PANTHER" id="PTHR47784:SF9">
    <property type="entry name" value="ZN(II)2CYS6 TRANSCRIPTION FACTOR (EUROFUNG)"/>
    <property type="match status" value="1"/>
</dbReference>
<dbReference type="Gene3D" id="4.10.240.10">
    <property type="entry name" value="Zn(2)-C6 fungal-type DNA-binding domain"/>
    <property type="match status" value="1"/>
</dbReference>
<dbReference type="PANTHER" id="PTHR47784">
    <property type="entry name" value="STEROL UPTAKE CONTROL PROTEIN 2"/>
    <property type="match status" value="1"/>
</dbReference>
<evidence type="ECO:0000259" key="3">
    <source>
        <dbReference type="PROSITE" id="PS50048"/>
    </source>
</evidence>
<dbReference type="PROSITE" id="PS50048">
    <property type="entry name" value="ZN2_CY6_FUNGAL_2"/>
    <property type="match status" value="1"/>
</dbReference>
<dbReference type="OrthoDB" id="416217at2759"/>
<dbReference type="AlphaFoldDB" id="R8BWT9"/>
<evidence type="ECO:0000313" key="5">
    <source>
        <dbReference type="Proteomes" id="UP000014074"/>
    </source>
</evidence>
<feature type="domain" description="Zn(2)-C6 fungal-type" evidence="3">
    <location>
        <begin position="26"/>
        <end position="56"/>
    </location>
</feature>
<sequence length="419" mass="47297">MPASVTPPSDKDVHRKRRAHTKSRRGCGNCKLRRIKCDEAKPRCKKCLEYGVACNYGPAGGVSTGELVLSFGGVSHIEPPRKAAVSTNQTMMDMINYSLRQSPTSAQGVALVYQLDMDDMQLLDKFHSRTVLSIGTDKTRSLYQAESFRLACMHPFLMHLVLGFTIMHDRSLSPKTKRQTHSELYHWYYGTAIFNSKIPAPLTRSEKDAMWISSTILGAGSIGSIDATDAEECWPLKDRPSTEPDWLTMSEGKNEIYQLADLASSESGLKQLVDVCVDDFFSSTSKGAFLRYLPQELVEVLGLTDPSSYATSPYYVSADILSRLMPFEYTESTLLKFITFLSHMTPEFKNLFNARDPGALLLMAYWFAKACSYQLWWSWRRTVLECQAICLYLERNHGDLPHLEKILRFPKSRIGLATC</sequence>
<dbReference type="GO" id="GO:0008270">
    <property type="term" value="F:zinc ion binding"/>
    <property type="evidence" value="ECO:0007669"/>
    <property type="project" value="InterPro"/>
</dbReference>
<dbReference type="eggNOG" id="ENOG502SJNF">
    <property type="taxonomic scope" value="Eukaryota"/>
</dbReference>
<protein>
    <submittedName>
        <fullName evidence="4">Putative transcription factor cys6 protein</fullName>
    </submittedName>
</protein>
<accession>R8BWT9</accession>
<organism evidence="4 5">
    <name type="scientific">Phaeoacremonium minimum (strain UCR-PA7)</name>
    <name type="common">Esca disease fungus</name>
    <name type="synonym">Togninia minima</name>
    <dbReference type="NCBI Taxonomy" id="1286976"/>
    <lineage>
        <taxon>Eukaryota</taxon>
        <taxon>Fungi</taxon>
        <taxon>Dikarya</taxon>
        <taxon>Ascomycota</taxon>
        <taxon>Pezizomycotina</taxon>
        <taxon>Sordariomycetes</taxon>
        <taxon>Sordariomycetidae</taxon>
        <taxon>Togniniales</taxon>
        <taxon>Togniniaceae</taxon>
        <taxon>Phaeoacremonium</taxon>
    </lineage>
</organism>
<dbReference type="CDD" id="cd00067">
    <property type="entry name" value="GAL4"/>
    <property type="match status" value="1"/>
</dbReference>
<evidence type="ECO:0000256" key="2">
    <source>
        <dbReference type="SAM" id="MobiDB-lite"/>
    </source>
</evidence>
<dbReference type="HOGENOM" id="CLU_024934_9_2_1"/>
<feature type="region of interest" description="Disordered" evidence="2">
    <location>
        <begin position="1"/>
        <end position="23"/>
    </location>
</feature>
<dbReference type="GeneID" id="19327914"/>
<dbReference type="Pfam" id="PF00172">
    <property type="entry name" value="Zn_clus"/>
    <property type="match status" value="1"/>
</dbReference>
<dbReference type="RefSeq" id="XP_007911503.1">
    <property type="nucleotide sequence ID" value="XM_007913312.1"/>
</dbReference>
<dbReference type="InterPro" id="IPR036864">
    <property type="entry name" value="Zn2-C6_fun-type_DNA-bd_sf"/>
</dbReference>
<dbReference type="EMBL" id="KB932812">
    <property type="protein sequence ID" value="EOO03807.1"/>
    <property type="molecule type" value="Genomic_DNA"/>
</dbReference>
<dbReference type="KEGG" id="tmn:UCRPA7_718"/>
<evidence type="ECO:0000256" key="1">
    <source>
        <dbReference type="ARBA" id="ARBA00023242"/>
    </source>
</evidence>
<reference evidence="5" key="1">
    <citation type="journal article" date="2013" name="Genome Announc.">
        <title>Draft genome sequence of the ascomycete Phaeoacremonium aleophilum strain UCR-PA7, a causal agent of the esca disease complex in grapevines.</title>
        <authorList>
            <person name="Blanco-Ulate B."/>
            <person name="Rolshausen P."/>
            <person name="Cantu D."/>
        </authorList>
    </citation>
    <scope>NUCLEOTIDE SEQUENCE [LARGE SCALE GENOMIC DNA]</scope>
    <source>
        <strain evidence="5">UCR-PA7</strain>
    </source>
</reference>
<dbReference type="GO" id="GO:0001228">
    <property type="term" value="F:DNA-binding transcription activator activity, RNA polymerase II-specific"/>
    <property type="evidence" value="ECO:0007669"/>
    <property type="project" value="TreeGrafter"/>
</dbReference>
<dbReference type="SUPFAM" id="SSF57701">
    <property type="entry name" value="Zn2/Cys6 DNA-binding domain"/>
    <property type="match status" value="1"/>
</dbReference>
<feature type="compositionally biased region" description="Basic residues" evidence="2">
    <location>
        <begin position="14"/>
        <end position="23"/>
    </location>
</feature>
<name>R8BWT9_PHAM7</name>